<feature type="compositionally biased region" description="Polar residues" evidence="1">
    <location>
        <begin position="158"/>
        <end position="170"/>
    </location>
</feature>
<dbReference type="EMBL" id="CAXAMM010007542">
    <property type="protein sequence ID" value="CAK9014594.1"/>
    <property type="molecule type" value="Genomic_DNA"/>
</dbReference>
<feature type="region of interest" description="Disordered" evidence="1">
    <location>
        <begin position="120"/>
        <end position="175"/>
    </location>
</feature>
<evidence type="ECO:0000256" key="1">
    <source>
        <dbReference type="SAM" id="MobiDB-lite"/>
    </source>
</evidence>
<name>A0ABP0JJK6_9DINO</name>
<evidence type="ECO:0000313" key="3">
    <source>
        <dbReference type="Proteomes" id="UP001642464"/>
    </source>
</evidence>
<evidence type="ECO:0008006" key="4">
    <source>
        <dbReference type="Google" id="ProtNLM"/>
    </source>
</evidence>
<feature type="non-terminal residue" evidence="2">
    <location>
        <position position="1"/>
    </location>
</feature>
<protein>
    <recommendedName>
        <fullName evidence="4">C2H2-type domain-containing protein</fullName>
    </recommendedName>
</protein>
<keyword evidence="3" id="KW-1185">Reference proteome</keyword>
<dbReference type="Proteomes" id="UP001642464">
    <property type="component" value="Unassembled WGS sequence"/>
</dbReference>
<feature type="compositionally biased region" description="Acidic residues" evidence="1">
    <location>
        <begin position="144"/>
        <end position="156"/>
    </location>
</feature>
<evidence type="ECO:0000313" key="2">
    <source>
        <dbReference type="EMBL" id="CAK9014594.1"/>
    </source>
</evidence>
<accession>A0ABP0JJK6</accession>
<proteinExistence type="predicted"/>
<gene>
    <name evidence="2" type="ORF">SCF082_LOCUS12388</name>
</gene>
<comment type="caution">
    <text evidence="2">The sequence shown here is derived from an EMBL/GenBank/DDBJ whole genome shotgun (WGS) entry which is preliminary data.</text>
</comment>
<sequence>ALCSLPGCGKVINKKHGNEKYCCRRHFYKHRHRRELHVDDEWRRTAIAACGILTMESLPKTEALQIHVEIDEGDMLKCFCTLLILLLCLYFNLKDHLHKVISYVHNWLKPQVIENVTEENVAPEVNEASRRHEIQENNAPADELNVDDEMEPEPDAETTPQHTAGSSSVNEESDLDDAEWSRWQRIKVSVQGEPSQSFWMRRLTKAKDFRSKEIDIHTRTMIVNEDFTNSRIKRFMESHQLDSTVHVTDDEIACWHRLFNRCLKLVYDAGQHVSMKRKERDEATYEENLITRLSFFEVHDKICQTPFTFDPSLGRNKFVAAQPHEHGAHEFHSDFYPMIDSLKGERREDHLMGPF</sequence>
<reference evidence="2 3" key="1">
    <citation type="submission" date="2024-02" db="EMBL/GenBank/DDBJ databases">
        <authorList>
            <person name="Chen Y."/>
            <person name="Shah S."/>
            <person name="Dougan E. K."/>
            <person name="Thang M."/>
            <person name="Chan C."/>
        </authorList>
    </citation>
    <scope>NUCLEOTIDE SEQUENCE [LARGE SCALE GENOMIC DNA]</scope>
</reference>
<organism evidence="2 3">
    <name type="scientific">Durusdinium trenchii</name>
    <dbReference type="NCBI Taxonomy" id="1381693"/>
    <lineage>
        <taxon>Eukaryota</taxon>
        <taxon>Sar</taxon>
        <taxon>Alveolata</taxon>
        <taxon>Dinophyceae</taxon>
        <taxon>Suessiales</taxon>
        <taxon>Symbiodiniaceae</taxon>
        <taxon>Durusdinium</taxon>
    </lineage>
</organism>